<dbReference type="SUPFAM" id="SSF50249">
    <property type="entry name" value="Nucleic acid-binding proteins"/>
    <property type="match status" value="1"/>
</dbReference>
<dbReference type="EMBL" id="FNQR01000019">
    <property type="protein sequence ID" value="SEB13508.1"/>
    <property type="molecule type" value="Genomic_DNA"/>
</dbReference>
<dbReference type="InterPro" id="IPR003029">
    <property type="entry name" value="S1_domain"/>
</dbReference>
<evidence type="ECO:0000313" key="4">
    <source>
        <dbReference type="Proteomes" id="UP000198584"/>
    </source>
</evidence>
<dbReference type="SMART" id="SM00316">
    <property type="entry name" value="S1"/>
    <property type="match status" value="2"/>
</dbReference>
<evidence type="ECO:0000313" key="3">
    <source>
        <dbReference type="EMBL" id="SEB13508.1"/>
    </source>
</evidence>
<dbReference type="Pfam" id="PF21543">
    <property type="entry name" value="CvfB_2nd"/>
    <property type="match status" value="1"/>
</dbReference>
<dbReference type="InterPro" id="IPR012340">
    <property type="entry name" value="NA-bd_OB-fold"/>
</dbReference>
<dbReference type="OrthoDB" id="9801597at2"/>
<dbReference type="Proteomes" id="UP000198584">
    <property type="component" value="Unassembled WGS sequence"/>
</dbReference>
<dbReference type="PROSITE" id="PS50126">
    <property type="entry name" value="S1"/>
    <property type="match status" value="1"/>
</dbReference>
<dbReference type="RefSeq" id="WP_093046304.1">
    <property type="nucleotide sequence ID" value="NZ_FNQR01000019.1"/>
</dbReference>
<protein>
    <recommendedName>
        <fullName evidence="2">S1 motif domain-containing protein</fullName>
    </recommendedName>
</protein>
<dbReference type="Pfam" id="PF21191">
    <property type="entry name" value="CvfB_1st"/>
    <property type="match status" value="1"/>
</dbReference>
<dbReference type="InterPro" id="IPR048587">
    <property type="entry name" value="CvfB_S1_3rd"/>
</dbReference>
<dbReference type="Gene3D" id="1.10.10.10">
    <property type="entry name" value="Winged helix-like DNA-binding domain superfamily/Winged helix DNA-binding domain"/>
    <property type="match status" value="1"/>
</dbReference>
<dbReference type="Pfam" id="PF17783">
    <property type="entry name" value="WHD_CvfB"/>
    <property type="match status" value="1"/>
</dbReference>
<dbReference type="Pfam" id="PF13509">
    <property type="entry name" value="S1_2"/>
    <property type="match status" value="1"/>
</dbReference>
<accession>A0A1H4GXA8</accession>
<dbReference type="InterPro" id="IPR040764">
    <property type="entry name" value="CvfB_WH"/>
</dbReference>
<evidence type="ECO:0000256" key="1">
    <source>
        <dbReference type="PIRNR" id="PIRNR012524"/>
    </source>
</evidence>
<dbReference type="STRING" id="571932.SAMN05421743_1199"/>
<dbReference type="PANTHER" id="PTHR37296:SF1">
    <property type="entry name" value="CONSERVED VIRULENCE FACTOR B"/>
    <property type="match status" value="1"/>
</dbReference>
<dbReference type="Gene3D" id="2.40.50.140">
    <property type="entry name" value="Nucleic acid-binding proteins"/>
    <property type="match status" value="2"/>
</dbReference>
<keyword evidence="4" id="KW-1185">Reference proteome</keyword>
<gene>
    <name evidence="3" type="ORF">SAMN05421743_1199</name>
</gene>
<reference evidence="3 4" key="1">
    <citation type="submission" date="2016-10" db="EMBL/GenBank/DDBJ databases">
        <authorList>
            <person name="de Groot N.N."/>
        </authorList>
    </citation>
    <scope>NUCLEOTIDE SEQUENCE [LARGE SCALE GENOMIC DNA]</scope>
    <source>
        <strain evidence="3 4">CCM7597</strain>
    </source>
</reference>
<dbReference type="InterPro" id="IPR014464">
    <property type="entry name" value="CvfB_fam"/>
</dbReference>
<organism evidence="3 4">
    <name type="scientific">Thalassobacillus cyri</name>
    <dbReference type="NCBI Taxonomy" id="571932"/>
    <lineage>
        <taxon>Bacteria</taxon>
        <taxon>Bacillati</taxon>
        <taxon>Bacillota</taxon>
        <taxon>Bacilli</taxon>
        <taxon>Bacillales</taxon>
        <taxon>Bacillaceae</taxon>
        <taxon>Thalassobacillus</taxon>
    </lineage>
</organism>
<dbReference type="InterPro" id="IPR039566">
    <property type="entry name" value="CvfB_S1_st"/>
</dbReference>
<dbReference type="InterPro" id="IPR036388">
    <property type="entry name" value="WH-like_DNA-bd_sf"/>
</dbReference>
<comment type="similarity">
    <text evidence="1">Belongs to the CvfB family.</text>
</comment>
<dbReference type="GO" id="GO:0003676">
    <property type="term" value="F:nucleic acid binding"/>
    <property type="evidence" value="ECO:0007669"/>
    <property type="project" value="InterPro"/>
</dbReference>
<dbReference type="PANTHER" id="PTHR37296">
    <property type="entry name" value="CONSERVED VIRULENCE FACTOR B"/>
    <property type="match status" value="1"/>
</dbReference>
<proteinExistence type="inferred from homology"/>
<dbReference type="PIRSF" id="PIRSF012524">
    <property type="entry name" value="YitL_S1"/>
    <property type="match status" value="1"/>
</dbReference>
<feature type="domain" description="S1 motif" evidence="2">
    <location>
        <begin position="154"/>
        <end position="214"/>
    </location>
</feature>
<evidence type="ECO:0000259" key="2">
    <source>
        <dbReference type="PROSITE" id="PS50126"/>
    </source>
</evidence>
<sequence length="289" mass="32683">MSNLNIGNVIKMNVVKKKTEGFVLSDGNQEVMLPDEQARDDIELDKEIEVFLYQDKRGNTLATMTIPEVDLETYGWVEVVEVVKNLGVFVDIGIEKEILVSLDDLPLFERVWPKQGDWLFVSLELDKKGRLLAKPITEGAVQEDLEPAPESLLKSDITGRIYRSTKAGSFLLTEEGYRGFIHPSERKEEPRVGETVTGRVIDIKEDGSINVSLRPLKQEGMKEDAEVIMEYLIERGGSIPFHDKSDPDEIRKTFRISKAAFKRALGKLMKEGKVIQQDGKTILTDTMEQ</sequence>
<dbReference type="AlphaFoldDB" id="A0A1H4GXA8"/>
<dbReference type="InterPro" id="IPR048588">
    <property type="entry name" value="CvfB_S1_2nd"/>
</dbReference>
<name>A0A1H4GXA8_9BACI</name>